<dbReference type="PANTHER" id="PTHR22911:SF137">
    <property type="entry name" value="SOLUTE CARRIER FAMILY 35 MEMBER G2-RELATED"/>
    <property type="match status" value="1"/>
</dbReference>
<keyword evidence="5" id="KW-1185">Reference proteome</keyword>
<dbReference type="PANTHER" id="PTHR22911">
    <property type="entry name" value="ACYL-MALONYL CONDENSING ENZYME-RELATED"/>
    <property type="match status" value="1"/>
</dbReference>
<feature type="non-terminal residue" evidence="4">
    <location>
        <position position="219"/>
    </location>
</feature>
<organism evidence="4 5">
    <name type="scientific">Cyanobium gracile UHCC 0281</name>
    <dbReference type="NCBI Taxonomy" id="3110309"/>
    <lineage>
        <taxon>Bacteria</taxon>
        <taxon>Bacillati</taxon>
        <taxon>Cyanobacteriota</taxon>
        <taxon>Cyanophyceae</taxon>
        <taxon>Synechococcales</taxon>
        <taxon>Prochlorococcaceae</taxon>
        <taxon>Cyanobium</taxon>
    </lineage>
</organism>
<evidence type="ECO:0000313" key="4">
    <source>
        <dbReference type="EMBL" id="MEA5444167.1"/>
    </source>
</evidence>
<evidence type="ECO:0000313" key="5">
    <source>
        <dbReference type="Proteomes" id="UP001302329"/>
    </source>
</evidence>
<reference evidence="4 5" key="1">
    <citation type="submission" date="2023-12" db="EMBL/GenBank/DDBJ databases">
        <title>Baltic Sea Cyanobacteria.</title>
        <authorList>
            <person name="Delbaje E."/>
            <person name="Fewer D.P."/>
            <person name="Shishido T.K."/>
        </authorList>
    </citation>
    <scope>NUCLEOTIDE SEQUENCE [LARGE SCALE GENOMIC DNA]</scope>
    <source>
        <strain evidence="4 5">UHCC 0281</strain>
    </source>
</reference>
<dbReference type="EMBL" id="JAYGHY010000114">
    <property type="protein sequence ID" value="MEA5444167.1"/>
    <property type="molecule type" value="Genomic_DNA"/>
</dbReference>
<protein>
    <submittedName>
        <fullName evidence="4">DMT family transporter</fullName>
    </submittedName>
</protein>
<comment type="caution">
    <text evidence="4">The sequence shown here is derived from an EMBL/GenBank/DDBJ whole genome shotgun (WGS) entry which is preliminary data.</text>
</comment>
<dbReference type="Pfam" id="PF00892">
    <property type="entry name" value="EamA"/>
    <property type="match status" value="1"/>
</dbReference>
<gene>
    <name evidence="4" type="ORF">VB739_16550</name>
</gene>
<evidence type="ECO:0000256" key="2">
    <source>
        <dbReference type="SAM" id="Phobius"/>
    </source>
</evidence>
<sequence length="219" mass="21799">MSAAPVAAALAAAFCWAFASLLWRRLPTSLSAARLNLLKNLLAVALLLPLALALPWQLAPRALLLLALSGVLGIALGDTLFFAALRRLGTRRTLTIDAGGPAVTSLAGVALLGEVPRPAQWLGIALITLAVLLVVQQRAPGEDGLEGGLPADGEGEGSDGTGVALALGALACGSGGALLARAGLLVGGPSPLQAATLRLAAAAIVMLPLLAGLPRAVQG</sequence>
<feature type="domain" description="EamA" evidence="3">
    <location>
        <begin position="7"/>
        <end position="135"/>
    </location>
</feature>
<feature type="transmembrane region" description="Helical" evidence="2">
    <location>
        <begin position="6"/>
        <end position="23"/>
    </location>
</feature>
<feature type="transmembrane region" description="Helical" evidence="2">
    <location>
        <begin position="192"/>
        <end position="213"/>
    </location>
</feature>
<keyword evidence="2" id="KW-1133">Transmembrane helix</keyword>
<dbReference type="InterPro" id="IPR037185">
    <property type="entry name" value="EmrE-like"/>
</dbReference>
<comment type="similarity">
    <text evidence="1">Belongs to the EamA transporter family.</text>
</comment>
<feature type="transmembrane region" description="Helical" evidence="2">
    <location>
        <begin position="35"/>
        <end position="56"/>
    </location>
</feature>
<dbReference type="SUPFAM" id="SSF103481">
    <property type="entry name" value="Multidrug resistance efflux transporter EmrE"/>
    <property type="match status" value="1"/>
</dbReference>
<dbReference type="RefSeq" id="WP_323358099.1">
    <property type="nucleotide sequence ID" value="NZ_JAYGHY010000114.1"/>
</dbReference>
<accession>A0ABU5T0M5</accession>
<evidence type="ECO:0000256" key="1">
    <source>
        <dbReference type="ARBA" id="ARBA00007362"/>
    </source>
</evidence>
<dbReference type="Proteomes" id="UP001302329">
    <property type="component" value="Unassembled WGS sequence"/>
</dbReference>
<feature type="transmembrane region" description="Helical" evidence="2">
    <location>
        <begin position="62"/>
        <end position="82"/>
    </location>
</feature>
<feature type="transmembrane region" description="Helical" evidence="2">
    <location>
        <begin position="163"/>
        <end position="186"/>
    </location>
</feature>
<proteinExistence type="inferred from homology"/>
<keyword evidence="2" id="KW-0472">Membrane</keyword>
<dbReference type="InterPro" id="IPR000620">
    <property type="entry name" value="EamA_dom"/>
</dbReference>
<dbReference type="Gene3D" id="1.10.3730.20">
    <property type="match status" value="1"/>
</dbReference>
<name>A0ABU5T0M5_9CYAN</name>
<evidence type="ECO:0000259" key="3">
    <source>
        <dbReference type="Pfam" id="PF00892"/>
    </source>
</evidence>
<keyword evidence="2" id="KW-0812">Transmembrane</keyword>